<protein>
    <submittedName>
        <fullName evidence="4">Amidophosphoribosyltransferase</fullName>
    </submittedName>
</protein>
<dbReference type="InterPro" id="IPR029057">
    <property type="entry name" value="PRTase-like"/>
</dbReference>
<dbReference type="Pfam" id="PF00156">
    <property type="entry name" value="Pribosyltran"/>
    <property type="match status" value="1"/>
</dbReference>
<keyword evidence="4" id="KW-0808">Transferase</keyword>
<dbReference type="RefSeq" id="WP_189087022.1">
    <property type="nucleotide sequence ID" value="NZ_BMPT01000008.1"/>
</dbReference>
<dbReference type="AlphaFoldDB" id="A0A8H9GIK6"/>
<reference evidence="4" key="1">
    <citation type="journal article" date="2014" name="Int. J. Syst. Evol. Microbiol.">
        <title>Complete genome sequence of Corynebacterium casei LMG S-19264T (=DSM 44701T), isolated from a smear-ripened cheese.</title>
        <authorList>
            <consortium name="US DOE Joint Genome Institute (JGI-PGF)"/>
            <person name="Walter F."/>
            <person name="Albersmeier A."/>
            <person name="Kalinowski J."/>
            <person name="Ruckert C."/>
        </authorList>
    </citation>
    <scope>NUCLEOTIDE SEQUENCE</scope>
    <source>
        <strain evidence="4">JCM 3051</strain>
    </source>
</reference>
<dbReference type="PANTHER" id="PTHR47505:SF1">
    <property type="entry name" value="DNA UTILIZATION PROTEIN YHGH"/>
    <property type="match status" value="1"/>
</dbReference>
<feature type="domain" description="Phosphoribosyltransferase" evidence="3">
    <location>
        <begin position="201"/>
        <end position="239"/>
    </location>
</feature>
<keyword evidence="5" id="KW-1185">Reference proteome</keyword>
<dbReference type="InterPro" id="IPR051910">
    <property type="entry name" value="ComF/GntX_DNA_util-trans"/>
</dbReference>
<comment type="caution">
    <text evidence="4">The sequence shown here is derived from an EMBL/GenBank/DDBJ whole genome shotgun (WGS) entry which is preliminary data.</text>
</comment>
<sequence length="276" mass="29477">MRPVRELVRLLLPVACPCGEPDVRWCARCAGLLAGPPVRVEAGAPRLDRMDGVAPVPVWALTAYTGPVRDVVVHWKDRERADLDRLLAPAMRRAARWIGRLLGDHDLDDLRGHLVVAVVPVPSTAAARRTRGREPVAVLARAVARGLRDAGLPARVVPALARRGRARDQVGLGARARGRNLTGSVRMTRRGRRTLGHRAPCVLVDDVLTTGATLAAVERALERHGHAVLGATVLAATPAPDGAGRARRAPRQAAPEVARGSGAEPESVTENCQVVH</sequence>
<dbReference type="PANTHER" id="PTHR47505">
    <property type="entry name" value="DNA UTILIZATION PROTEIN YHGH"/>
    <property type="match status" value="1"/>
</dbReference>
<comment type="similarity">
    <text evidence="1">Belongs to the ComF/GntX family.</text>
</comment>
<dbReference type="Gene3D" id="3.40.50.2020">
    <property type="match status" value="1"/>
</dbReference>
<dbReference type="Proteomes" id="UP000655589">
    <property type="component" value="Unassembled WGS sequence"/>
</dbReference>
<evidence type="ECO:0000256" key="1">
    <source>
        <dbReference type="ARBA" id="ARBA00008007"/>
    </source>
</evidence>
<evidence type="ECO:0000256" key="2">
    <source>
        <dbReference type="SAM" id="MobiDB-lite"/>
    </source>
</evidence>
<evidence type="ECO:0000313" key="4">
    <source>
        <dbReference type="EMBL" id="GGM27226.1"/>
    </source>
</evidence>
<proteinExistence type="inferred from homology"/>
<gene>
    <name evidence="4" type="ORF">GCM10010102_23630</name>
</gene>
<dbReference type="GO" id="GO:0016757">
    <property type="term" value="F:glycosyltransferase activity"/>
    <property type="evidence" value="ECO:0007669"/>
    <property type="project" value="UniProtKB-KW"/>
</dbReference>
<evidence type="ECO:0000313" key="5">
    <source>
        <dbReference type="Proteomes" id="UP000655589"/>
    </source>
</evidence>
<feature type="region of interest" description="Disordered" evidence="2">
    <location>
        <begin position="238"/>
        <end position="276"/>
    </location>
</feature>
<accession>A0A8H9GIK6</accession>
<organism evidence="4 5">
    <name type="scientific">Promicromonospora citrea</name>
    <dbReference type="NCBI Taxonomy" id="43677"/>
    <lineage>
        <taxon>Bacteria</taxon>
        <taxon>Bacillati</taxon>
        <taxon>Actinomycetota</taxon>
        <taxon>Actinomycetes</taxon>
        <taxon>Micrococcales</taxon>
        <taxon>Promicromonosporaceae</taxon>
        <taxon>Promicromonospora</taxon>
    </lineage>
</organism>
<name>A0A8H9GIK6_9MICO</name>
<dbReference type="SUPFAM" id="SSF53271">
    <property type="entry name" value="PRTase-like"/>
    <property type="match status" value="1"/>
</dbReference>
<reference evidence="4" key="2">
    <citation type="submission" date="2020-09" db="EMBL/GenBank/DDBJ databases">
        <authorList>
            <person name="Sun Q."/>
            <person name="Ohkuma M."/>
        </authorList>
    </citation>
    <scope>NUCLEOTIDE SEQUENCE</scope>
    <source>
        <strain evidence="4">JCM 3051</strain>
    </source>
</reference>
<keyword evidence="4" id="KW-0328">Glycosyltransferase</keyword>
<dbReference type="CDD" id="cd06223">
    <property type="entry name" value="PRTases_typeI"/>
    <property type="match status" value="1"/>
</dbReference>
<evidence type="ECO:0000259" key="3">
    <source>
        <dbReference type="Pfam" id="PF00156"/>
    </source>
</evidence>
<dbReference type="InterPro" id="IPR000836">
    <property type="entry name" value="PRTase_dom"/>
</dbReference>
<dbReference type="EMBL" id="BMPT01000008">
    <property type="protein sequence ID" value="GGM27226.1"/>
    <property type="molecule type" value="Genomic_DNA"/>
</dbReference>